<dbReference type="FunFam" id="2.170.240.10:FF:000001">
    <property type="entry name" value="Collagen IV alpha 1 chain"/>
    <property type="match status" value="1"/>
</dbReference>
<dbReference type="GO" id="GO:0005604">
    <property type="term" value="C:basement membrane"/>
    <property type="evidence" value="ECO:0007669"/>
    <property type="project" value="UniProtKB-SubCell"/>
</dbReference>
<evidence type="ECO:0000256" key="8">
    <source>
        <dbReference type="ARBA" id="ARBA00064856"/>
    </source>
</evidence>
<dbReference type="AlphaFoldDB" id="A0A6H5H5D4"/>
<protein>
    <recommendedName>
        <fullName evidence="10">Collagen IV NC1 domain-containing protein</fullName>
    </recommendedName>
</protein>
<feature type="region of interest" description="Disordered" evidence="9">
    <location>
        <begin position="319"/>
        <end position="340"/>
    </location>
</feature>
<evidence type="ECO:0000256" key="5">
    <source>
        <dbReference type="ARBA" id="ARBA00022869"/>
    </source>
</evidence>
<dbReference type="InterPro" id="IPR019326">
    <property type="entry name" value="NDNF"/>
</dbReference>
<dbReference type="GO" id="GO:0009792">
    <property type="term" value="P:embryo development ending in birth or egg hatching"/>
    <property type="evidence" value="ECO:0007669"/>
    <property type="project" value="UniProtKB-ARBA"/>
</dbReference>
<evidence type="ECO:0000256" key="7">
    <source>
        <dbReference type="ARBA" id="ARBA00023157"/>
    </source>
</evidence>
<evidence type="ECO:0000256" key="6">
    <source>
        <dbReference type="ARBA" id="ARBA00023119"/>
    </source>
</evidence>
<dbReference type="Pfam" id="PF01413">
    <property type="entry name" value="C4"/>
    <property type="match status" value="2"/>
</dbReference>
<dbReference type="PANTHER" id="PTHR14619">
    <property type="entry name" value="NEURON-DERIVED NEUROTROPHIC FACTOR"/>
    <property type="match status" value="1"/>
</dbReference>
<evidence type="ECO:0000256" key="4">
    <source>
        <dbReference type="ARBA" id="ARBA00022737"/>
    </source>
</evidence>
<gene>
    <name evidence="11" type="ORF">NTEN_LOCUS17421</name>
</gene>
<comment type="subcellular location">
    <subcellularLocation>
        <location evidence="1">Secreted</location>
        <location evidence="1">Extracellular space</location>
        <location evidence="1">Extracellular matrix</location>
        <location evidence="1">Basement membrane</location>
    </subcellularLocation>
</comment>
<keyword evidence="12" id="KW-1185">Reference proteome</keyword>
<dbReference type="OrthoDB" id="10071882at2759"/>
<dbReference type="InterPro" id="IPR036954">
    <property type="entry name" value="Collagen_IV_NC_sf"/>
</dbReference>
<organism evidence="11 12">
    <name type="scientific">Nesidiocoris tenuis</name>
    <dbReference type="NCBI Taxonomy" id="355587"/>
    <lineage>
        <taxon>Eukaryota</taxon>
        <taxon>Metazoa</taxon>
        <taxon>Ecdysozoa</taxon>
        <taxon>Arthropoda</taxon>
        <taxon>Hexapoda</taxon>
        <taxon>Insecta</taxon>
        <taxon>Pterygota</taxon>
        <taxon>Neoptera</taxon>
        <taxon>Paraneoptera</taxon>
        <taxon>Hemiptera</taxon>
        <taxon>Heteroptera</taxon>
        <taxon>Panheteroptera</taxon>
        <taxon>Cimicomorpha</taxon>
        <taxon>Miridae</taxon>
        <taxon>Dicyphina</taxon>
        <taxon>Nesidiocoris</taxon>
    </lineage>
</organism>
<dbReference type="SUPFAM" id="SSF56436">
    <property type="entry name" value="C-type lectin-like"/>
    <property type="match status" value="2"/>
</dbReference>
<dbReference type="PROSITE" id="PS51403">
    <property type="entry name" value="NC1_IV"/>
    <property type="match status" value="1"/>
</dbReference>
<dbReference type="InterPro" id="IPR001442">
    <property type="entry name" value="Collagen_IV_NC"/>
</dbReference>
<comment type="subunit">
    <text evidence="8">Trimers of two alpha 1(IV) and one alpha 2(IV) chain. Type IV collagen forms a mesh-like network linked through intermolecular interactions between 7S domains and between NC1 domains.</text>
</comment>
<feature type="domain" description="Collagen IV NC1" evidence="10">
    <location>
        <begin position="89"/>
        <end position="313"/>
    </location>
</feature>
<dbReference type="SMART" id="SM00111">
    <property type="entry name" value="C4"/>
    <property type="match status" value="2"/>
</dbReference>
<feature type="compositionally biased region" description="Polar residues" evidence="9">
    <location>
        <begin position="322"/>
        <end position="332"/>
    </location>
</feature>
<evidence type="ECO:0000256" key="2">
    <source>
        <dbReference type="ARBA" id="ARBA00022525"/>
    </source>
</evidence>
<keyword evidence="5" id="KW-0084">Basement membrane</keyword>
<keyword evidence="2" id="KW-0964">Secreted</keyword>
<sequence>MGEKGGRGPRGPRGEKGMIGDAGRNEPEGIAIKGDQGDPGRDGLKGMPGPDGIEGYSGGIGPKYVTRLLGMQGARGVPAVAARRPPSRGFFFTYHSQTDMVPSCPQGSSELWNGYSLLWFTENHKSHNQDLGAPGSCLRVFSTMPFLFCQINNVCNYASEGGYSYWLSTTEPMTKMMTPIPAYDLPKYISRCVVCEAPTRVIAVHSQSLALPECPNQWEELWTGYSFLMHTGSGAQGGGQSLVSPGSCLHDFRASPFIECHGDGKCNYYHTSTSFWLATIEDREMFRKPRSQTLKGGDLRTRVSRCKVCIRGQVRRQIAQRGPQSFSRWPRSNNDEETNN</sequence>
<proteinExistence type="predicted"/>
<dbReference type="Proteomes" id="UP000479000">
    <property type="component" value="Unassembled WGS sequence"/>
</dbReference>
<dbReference type="PANTHER" id="PTHR14619:SF7">
    <property type="match status" value="1"/>
</dbReference>
<feature type="compositionally biased region" description="Basic and acidic residues" evidence="9">
    <location>
        <begin position="1"/>
        <end position="27"/>
    </location>
</feature>
<keyword evidence="4" id="KW-0677">Repeat</keyword>
<dbReference type="InterPro" id="IPR016187">
    <property type="entry name" value="CTDL_fold"/>
</dbReference>
<evidence type="ECO:0000256" key="3">
    <source>
        <dbReference type="ARBA" id="ARBA00022530"/>
    </source>
</evidence>
<dbReference type="GO" id="GO:0005581">
    <property type="term" value="C:collagen trimer"/>
    <property type="evidence" value="ECO:0007669"/>
    <property type="project" value="UniProtKB-KW"/>
</dbReference>
<evidence type="ECO:0000313" key="12">
    <source>
        <dbReference type="Proteomes" id="UP000479000"/>
    </source>
</evidence>
<keyword evidence="6" id="KW-0176">Collagen</keyword>
<evidence type="ECO:0000256" key="1">
    <source>
        <dbReference type="ARBA" id="ARBA00004302"/>
    </source>
</evidence>
<feature type="region of interest" description="Disordered" evidence="9">
    <location>
        <begin position="1"/>
        <end position="53"/>
    </location>
</feature>
<accession>A0A6H5H5D4</accession>
<dbReference type="Gene3D" id="2.170.240.10">
    <property type="entry name" value="Collagen IV, non-collagenous"/>
    <property type="match status" value="1"/>
</dbReference>
<reference evidence="11 12" key="1">
    <citation type="submission" date="2020-02" db="EMBL/GenBank/DDBJ databases">
        <authorList>
            <person name="Ferguson B K."/>
        </authorList>
    </citation>
    <scope>NUCLEOTIDE SEQUENCE [LARGE SCALE GENOMIC DNA]</scope>
</reference>
<keyword evidence="7" id="KW-1015">Disulfide bond</keyword>
<dbReference type="GO" id="GO:0005201">
    <property type="term" value="F:extracellular matrix structural constituent"/>
    <property type="evidence" value="ECO:0007669"/>
    <property type="project" value="InterPro"/>
</dbReference>
<name>A0A6H5H5D4_9HEMI</name>
<feature type="compositionally biased region" description="Basic and acidic residues" evidence="9">
    <location>
        <begin position="35"/>
        <end position="44"/>
    </location>
</feature>
<dbReference type="EMBL" id="CADCXU010025627">
    <property type="protein sequence ID" value="CAB0012722.1"/>
    <property type="molecule type" value="Genomic_DNA"/>
</dbReference>
<evidence type="ECO:0000256" key="9">
    <source>
        <dbReference type="SAM" id="MobiDB-lite"/>
    </source>
</evidence>
<evidence type="ECO:0000259" key="10">
    <source>
        <dbReference type="PROSITE" id="PS51403"/>
    </source>
</evidence>
<evidence type="ECO:0000313" key="11">
    <source>
        <dbReference type="EMBL" id="CAB0012722.1"/>
    </source>
</evidence>
<keyword evidence="3" id="KW-0272">Extracellular matrix</keyword>